<dbReference type="AlphaFoldDB" id="A0AAV4ZMQ1"/>
<organism evidence="1 2">
    <name type="scientific">Methylobacterium hispanicum</name>
    <dbReference type="NCBI Taxonomy" id="270350"/>
    <lineage>
        <taxon>Bacteria</taxon>
        <taxon>Pseudomonadati</taxon>
        <taxon>Pseudomonadota</taxon>
        <taxon>Alphaproteobacteria</taxon>
        <taxon>Hyphomicrobiales</taxon>
        <taxon>Methylobacteriaceae</taxon>
        <taxon>Methylobacterium</taxon>
    </lineage>
</organism>
<evidence type="ECO:0008006" key="3">
    <source>
        <dbReference type="Google" id="ProtNLM"/>
    </source>
</evidence>
<keyword evidence="2" id="KW-1185">Reference proteome</keyword>
<protein>
    <recommendedName>
        <fullName evidence="3">GIY-YIG nuclease family protein</fullName>
    </recommendedName>
</protein>
<accession>A0AAV4ZMQ1</accession>
<reference evidence="1" key="1">
    <citation type="journal article" date="2016" name="Front. Microbiol.">
        <title>Genome Sequence of the Piezophilic, Mesophilic Sulfate-Reducing Bacterium Desulfovibrio indicus J2T.</title>
        <authorList>
            <person name="Cao J."/>
            <person name="Maignien L."/>
            <person name="Shao Z."/>
            <person name="Alain K."/>
            <person name="Jebbar M."/>
        </authorList>
    </citation>
    <scope>NUCLEOTIDE SEQUENCE</scope>
    <source>
        <strain evidence="1">DSM 16372</strain>
    </source>
</reference>
<comment type="caution">
    <text evidence="1">The sequence shown here is derived from an EMBL/GenBank/DDBJ whole genome shotgun (WGS) entry which is preliminary data.</text>
</comment>
<reference evidence="1" key="2">
    <citation type="submission" date="2021-08" db="EMBL/GenBank/DDBJ databases">
        <authorList>
            <person name="Tani A."/>
            <person name="Ola A."/>
            <person name="Ogura Y."/>
            <person name="Katsura K."/>
            <person name="Hayashi T."/>
        </authorList>
    </citation>
    <scope>NUCLEOTIDE SEQUENCE</scope>
    <source>
        <strain evidence="1">DSM 16372</strain>
    </source>
</reference>
<sequence>MLEKRPRPFRGMMAGTRDEGYVSLEFVSSGVALHACPIWSMDRLLDLPAMLGPGLYILVGMPAPQSTKLRAVVGESGMLQERLAAHAADPTLDFVWDACVATGPRIMNETVRLILQRAFVDEIANHGFATIANRQDAERFTATEHDIATAAQVTEDLRPLLDMAMPGLVAAVEPVKAPIGARVVMAPRGLDPLGLVRTTHTMRWRGALATATMRGGETVLLPGSRIVADVCANTQWLREKRIELIGSGVLVPGDDARYLTVAAFVTFRSAREATAFVTGGASASARLTWMPIDEL</sequence>
<dbReference type="Proteomes" id="UP001055247">
    <property type="component" value="Unassembled WGS sequence"/>
</dbReference>
<dbReference type="EMBL" id="BPQO01000011">
    <property type="protein sequence ID" value="GJD89364.1"/>
    <property type="molecule type" value="Genomic_DNA"/>
</dbReference>
<name>A0AAV4ZMQ1_9HYPH</name>
<proteinExistence type="predicted"/>
<evidence type="ECO:0000313" key="2">
    <source>
        <dbReference type="Proteomes" id="UP001055247"/>
    </source>
</evidence>
<evidence type="ECO:0000313" key="1">
    <source>
        <dbReference type="EMBL" id="GJD89364.1"/>
    </source>
</evidence>
<gene>
    <name evidence="1" type="ORF">BHAOGJBA_2891</name>
</gene>